<evidence type="ECO:0000313" key="3">
    <source>
        <dbReference type="Proteomes" id="UP000677875"/>
    </source>
</evidence>
<dbReference type="EMBL" id="JAGPNL010000003">
    <property type="protein sequence ID" value="MBQ0827687.1"/>
    <property type="molecule type" value="Genomic_DNA"/>
</dbReference>
<dbReference type="Proteomes" id="UP000677875">
    <property type="component" value="Unassembled WGS sequence"/>
</dbReference>
<evidence type="ECO:0000313" key="2">
    <source>
        <dbReference type="EMBL" id="MBQ0827687.1"/>
    </source>
</evidence>
<keyword evidence="3" id="KW-1185">Reference proteome</keyword>
<comment type="caution">
    <text evidence="2">The sequence shown here is derived from an EMBL/GenBank/DDBJ whole genome shotgun (WGS) entry which is preliminary data.</text>
</comment>
<feature type="region of interest" description="Disordered" evidence="1">
    <location>
        <begin position="29"/>
        <end position="49"/>
    </location>
</feature>
<accession>A0A940XIB1</accession>
<proteinExistence type="predicted"/>
<name>A0A940XIB1_9ACTN</name>
<reference evidence="2" key="1">
    <citation type="submission" date="2021-04" db="EMBL/GenBank/DDBJ databases">
        <title>Genome seq and assembly of Streptomyces sp. RG38.</title>
        <authorList>
            <person name="Chhetri G."/>
        </authorList>
    </citation>
    <scope>NUCLEOTIDE SEQUENCE</scope>
    <source>
        <strain evidence="2">RG38</strain>
    </source>
</reference>
<evidence type="ECO:0000256" key="1">
    <source>
        <dbReference type="SAM" id="MobiDB-lite"/>
    </source>
</evidence>
<gene>
    <name evidence="2" type="ORF">J5Y05_14380</name>
</gene>
<organism evidence="2 3">
    <name type="scientific">Streptomyces tagetis</name>
    <dbReference type="NCBI Taxonomy" id="2820809"/>
    <lineage>
        <taxon>Bacteria</taxon>
        <taxon>Bacillati</taxon>
        <taxon>Actinomycetota</taxon>
        <taxon>Actinomycetes</taxon>
        <taxon>Kitasatosporales</taxon>
        <taxon>Streptomycetaceae</taxon>
        <taxon>Streptomyces</taxon>
    </lineage>
</organism>
<sequence>MADQHTQPHNPRTCQLCGVLRHPAQAKAGRDLTAHLEKSPFPQQKGGRR</sequence>
<dbReference type="RefSeq" id="WP_210872265.1">
    <property type="nucleotide sequence ID" value="NZ_JAGPNL010000003.1"/>
</dbReference>
<protein>
    <submittedName>
        <fullName evidence="2">Uncharacterized protein</fullName>
    </submittedName>
</protein>
<dbReference type="AlphaFoldDB" id="A0A940XIB1"/>
<feature type="compositionally biased region" description="Basic and acidic residues" evidence="1">
    <location>
        <begin position="29"/>
        <end position="38"/>
    </location>
</feature>